<dbReference type="PROSITE" id="PS51044">
    <property type="entry name" value="ZF_SP_RING"/>
    <property type="match status" value="1"/>
</dbReference>
<comment type="similarity">
    <text evidence="3">Belongs to the PIAS family.</text>
</comment>
<evidence type="ECO:0000259" key="13">
    <source>
        <dbReference type="PROSITE" id="PS51044"/>
    </source>
</evidence>
<dbReference type="InterPro" id="IPR013083">
    <property type="entry name" value="Znf_RING/FYVE/PHD"/>
</dbReference>
<evidence type="ECO:0000256" key="1">
    <source>
        <dbReference type="ARBA" id="ARBA00004123"/>
    </source>
</evidence>
<dbReference type="PROSITE" id="PS50800">
    <property type="entry name" value="SAP"/>
    <property type="match status" value="1"/>
</dbReference>
<evidence type="ECO:0000256" key="11">
    <source>
        <dbReference type="SAM" id="MobiDB-lite"/>
    </source>
</evidence>
<dbReference type="PANTHER" id="PTHR10782">
    <property type="entry name" value="ZINC FINGER MIZ DOMAIN-CONTAINING PROTEIN"/>
    <property type="match status" value="1"/>
</dbReference>
<dbReference type="GO" id="GO:0000785">
    <property type="term" value="C:chromatin"/>
    <property type="evidence" value="ECO:0000318"/>
    <property type="project" value="GO_Central"/>
</dbReference>
<name>A2DHD3_TRIV3</name>
<dbReference type="Pfam" id="PF02037">
    <property type="entry name" value="SAP"/>
    <property type="match status" value="1"/>
</dbReference>
<dbReference type="CDD" id="cd16650">
    <property type="entry name" value="SP-RING_PIAS-like"/>
    <property type="match status" value="1"/>
</dbReference>
<reference evidence="14" key="2">
    <citation type="journal article" date="2007" name="Science">
        <title>Draft genome sequence of the sexually transmitted pathogen Trichomonas vaginalis.</title>
        <authorList>
            <person name="Carlton J.M."/>
            <person name="Hirt R.P."/>
            <person name="Silva J.C."/>
            <person name="Delcher A.L."/>
            <person name="Schatz M."/>
            <person name="Zhao Q."/>
            <person name="Wortman J.R."/>
            <person name="Bidwell S.L."/>
            <person name="Alsmark U.C.M."/>
            <person name="Besteiro S."/>
            <person name="Sicheritz-Ponten T."/>
            <person name="Noel C.J."/>
            <person name="Dacks J.B."/>
            <person name="Foster P.G."/>
            <person name="Simillion C."/>
            <person name="Van de Peer Y."/>
            <person name="Miranda-Saavedra D."/>
            <person name="Barton G.J."/>
            <person name="Westrop G.D."/>
            <person name="Mueller S."/>
            <person name="Dessi D."/>
            <person name="Fiori P.L."/>
            <person name="Ren Q."/>
            <person name="Paulsen I."/>
            <person name="Zhang H."/>
            <person name="Bastida-Corcuera F.D."/>
            <person name="Simoes-Barbosa A."/>
            <person name="Brown M.T."/>
            <person name="Hayes R.D."/>
            <person name="Mukherjee M."/>
            <person name="Okumura C.Y."/>
            <person name="Schneider R."/>
            <person name="Smith A.J."/>
            <person name="Vanacova S."/>
            <person name="Villalvazo M."/>
            <person name="Haas B.J."/>
            <person name="Pertea M."/>
            <person name="Feldblyum T.V."/>
            <person name="Utterback T.R."/>
            <person name="Shu C.L."/>
            <person name="Osoegawa K."/>
            <person name="de Jong P.J."/>
            <person name="Hrdy I."/>
            <person name="Horvathova L."/>
            <person name="Zubacova Z."/>
            <person name="Dolezal P."/>
            <person name="Malik S.B."/>
            <person name="Logsdon J.M. Jr."/>
            <person name="Henze K."/>
            <person name="Gupta A."/>
            <person name="Wang C.C."/>
            <person name="Dunne R.L."/>
            <person name="Upcroft J.A."/>
            <person name="Upcroft P."/>
            <person name="White O."/>
            <person name="Salzberg S.L."/>
            <person name="Tang P."/>
            <person name="Chiu C.-H."/>
            <person name="Lee Y.-S."/>
            <person name="Embley T.M."/>
            <person name="Coombs G.H."/>
            <person name="Mottram J.C."/>
            <person name="Tachezy J."/>
            <person name="Fraser-Liggett C.M."/>
            <person name="Johnson P.J."/>
        </authorList>
    </citation>
    <scope>NUCLEOTIDE SEQUENCE [LARGE SCALE GENOMIC DNA]</scope>
    <source>
        <strain evidence="14">G3</strain>
    </source>
</reference>
<evidence type="ECO:0000256" key="3">
    <source>
        <dbReference type="ARBA" id="ARBA00005383"/>
    </source>
</evidence>
<organism evidence="14 15">
    <name type="scientific">Trichomonas vaginalis (strain ATCC PRA-98 / G3)</name>
    <dbReference type="NCBI Taxonomy" id="412133"/>
    <lineage>
        <taxon>Eukaryota</taxon>
        <taxon>Metamonada</taxon>
        <taxon>Parabasalia</taxon>
        <taxon>Trichomonadida</taxon>
        <taxon>Trichomonadidae</taxon>
        <taxon>Trichomonas</taxon>
    </lineage>
</organism>
<proteinExistence type="inferred from homology"/>
<dbReference type="EMBL" id="DS113200">
    <property type="protein sequence ID" value="EAY20206.1"/>
    <property type="molecule type" value="Genomic_DNA"/>
</dbReference>
<protein>
    <submittedName>
        <fullName evidence="14">SAP domain containing protein</fullName>
    </submittedName>
</protein>
<dbReference type="SUPFAM" id="SSF68906">
    <property type="entry name" value="SAP domain"/>
    <property type="match status" value="1"/>
</dbReference>
<evidence type="ECO:0000256" key="8">
    <source>
        <dbReference type="ARBA" id="ARBA00022833"/>
    </source>
</evidence>
<gene>
    <name evidence="14" type="ORF">TVAG_021530</name>
</gene>
<keyword evidence="6 10" id="KW-0863">Zinc-finger</keyword>
<dbReference type="VEuPathDB" id="TrichDB:TVAG_021530"/>
<comment type="subcellular location">
    <subcellularLocation>
        <location evidence="1">Nucleus</location>
    </subcellularLocation>
</comment>
<evidence type="ECO:0000256" key="7">
    <source>
        <dbReference type="ARBA" id="ARBA00022786"/>
    </source>
</evidence>
<reference evidence="14" key="1">
    <citation type="submission" date="2006-10" db="EMBL/GenBank/DDBJ databases">
        <authorList>
            <person name="Amadeo P."/>
            <person name="Zhao Q."/>
            <person name="Wortman J."/>
            <person name="Fraser-Liggett C."/>
            <person name="Carlton J."/>
        </authorList>
    </citation>
    <scope>NUCLEOTIDE SEQUENCE</scope>
    <source>
        <strain evidence="14">G3</strain>
    </source>
</reference>
<evidence type="ECO:0000256" key="5">
    <source>
        <dbReference type="ARBA" id="ARBA00022723"/>
    </source>
</evidence>
<dbReference type="InterPro" id="IPR036361">
    <property type="entry name" value="SAP_dom_sf"/>
</dbReference>
<dbReference type="Gene3D" id="1.10.720.30">
    <property type="entry name" value="SAP domain"/>
    <property type="match status" value="1"/>
</dbReference>
<dbReference type="GO" id="GO:0061665">
    <property type="term" value="F:SUMO ligase activity"/>
    <property type="evidence" value="ECO:0000318"/>
    <property type="project" value="GO_Central"/>
</dbReference>
<feature type="domain" description="SP-RING-type" evidence="13">
    <location>
        <begin position="293"/>
        <end position="377"/>
    </location>
</feature>
<dbReference type="VEuPathDB" id="TrichDB:TVAGG3_0678220"/>
<dbReference type="STRING" id="5722.A2DHD3"/>
<dbReference type="Gene3D" id="3.30.40.10">
    <property type="entry name" value="Zinc/RING finger domain, C3HC4 (zinc finger)"/>
    <property type="match status" value="1"/>
</dbReference>
<evidence type="ECO:0000256" key="10">
    <source>
        <dbReference type="PROSITE-ProRule" id="PRU00452"/>
    </source>
</evidence>
<evidence type="ECO:0000256" key="6">
    <source>
        <dbReference type="ARBA" id="ARBA00022771"/>
    </source>
</evidence>
<keyword evidence="7" id="KW-0833">Ubl conjugation pathway</keyword>
<keyword evidence="5" id="KW-0479">Metal-binding</keyword>
<evidence type="ECO:0000313" key="15">
    <source>
        <dbReference type="Proteomes" id="UP000001542"/>
    </source>
</evidence>
<dbReference type="InterPro" id="IPR004181">
    <property type="entry name" value="Znf_MIZ"/>
</dbReference>
<dbReference type="Proteomes" id="UP000001542">
    <property type="component" value="Unassembled WGS sequence"/>
</dbReference>
<dbReference type="PANTHER" id="PTHR10782:SF4">
    <property type="entry name" value="TONALLI, ISOFORM E"/>
    <property type="match status" value="1"/>
</dbReference>
<dbReference type="GO" id="GO:0008270">
    <property type="term" value="F:zinc ion binding"/>
    <property type="evidence" value="ECO:0007669"/>
    <property type="project" value="UniProtKB-KW"/>
</dbReference>
<keyword evidence="8" id="KW-0862">Zinc</keyword>
<dbReference type="KEGG" id="tva:5465742"/>
<evidence type="ECO:0000256" key="4">
    <source>
        <dbReference type="ARBA" id="ARBA00022679"/>
    </source>
</evidence>
<feature type="region of interest" description="Disordered" evidence="11">
    <location>
        <begin position="1"/>
        <end position="46"/>
    </location>
</feature>
<feature type="compositionally biased region" description="Polar residues" evidence="11">
    <location>
        <begin position="20"/>
        <end position="37"/>
    </location>
</feature>
<feature type="domain" description="SAP" evidence="12">
    <location>
        <begin position="79"/>
        <end position="113"/>
    </location>
</feature>
<dbReference type="AlphaFoldDB" id="A2DHD3"/>
<evidence type="ECO:0000256" key="9">
    <source>
        <dbReference type="ARBA" id="ARBA00023242"/>
    </source>
</evidence>
<dbReference type="GO" id="GO:0005634">
    <property type="term" value="C:nucleus"/>
    <property type="evidence" value="ECO:0007669"/>
    <property type="project" value="UniProtKB-SubCell"/>
</dbReference>
<dbReference type="RefSeq" id="XP_001581192.1">
    <property type="nucleotide sequence ID" value="XM_001581142.1"/>
</dbReference>
<evidence type="ECO:0000256" key="2">
    <source>
        <dbReference type="ARBA" id="ARBA00004718"/>
    </source>
</evidence>
<dbReference type="Pfam" id="PF02891">
    <property type="entry name" value="zf-MIZ"/>
    <property type="match status" value="1"/>
</dbReference>
<keyword evidence="15" id="KW-1185">Reference proteome</keyword>
<keyword evidence="9" id="KW-0539">Nucleus</keyword>
<dbReference type="UniPathway" id="UPA00886"/>
<keyword evidence="4" id="KW-0808">Transferase</keyword>
<evidence type="ECO:0000259" key="12">
    <source>
        <dbReference type="PROSITE" id="PS50800"/>
    </source>
</evidence>
<comment type="pathway">
    <text evidence="2">Protein modification; protein sumoylation.</text>
</comment>
<sequence>MEVARPTIKPVAQGNRPRFQATTPRPQINRSNTTRPISRSPPPFEAPAAIGSFKQSAEVFAQQLSLSPSSNTALLSRGIGLLSITQLRDLLRDYSLPTGGNKQVLVNRLIIFLETIGQSQQNILTAFSAKLKQLLSINTDEANSSPHSDADSPLSNPTVTQNIPLEQVQQLFAGSPSPLYEPTDLPMAFGPVSMQPNTNQVYNINLTQQDKNAIPLLQLASSFNQVVISKIVVQINGTFINLRGPNFHTSLKDYVDKQITIQIASIDPASQVIGIVRWMKQVPINIMIHQISMKEPLKKQPLQGNQIPSGVCPLTRKIIIRPGRGVNCQHGECFDISGFICNAMKNNSWQCPICRKLLPIEDLRIDPYYFAYASGVF</sequence>
<dbReference type="InterPro" id="IPR003034">
    <property type="entry name" value="SAP_dom"/>
</dbReference>
<dbReference type="InParanoid" id="A2DHD3"/>
<accession>A2DHD3</accession>
<dbReference type="SMR" id="A2DHD3"/>
<evidence type="ECO:0000313" key="14">
    <source>
        <dbReference type="EMBL" id="EAY20206.1"/>
    </source>
</evidence>
<dbReference type="SMART" id="SM00513">
    <property type="entry name" value="SAP"/>
    <property type="match status" value="1"/>
</dbReference>
<dbReference type="GO" id="GO:0016925">
    <property type="term" value="P:protein sumoylation"/>
    <property type="evidence" value="ECO:0000318"/>
    <property type="project" value="GO_Central"/>
</dbReference>
<feature type="region of interest" description="Disordered" evidence="11">
    <location>
        <begin position="140"/>
        <end position="159"/>
    </location>
</feature>
<dbReference type="OrthoDB" id="10263264at2759"/>